<proteinExistence type="predicted"/>
<protein>
    <submittedName>
        <fullName evidence="1">Uncharacterized protein</fullName>
    </submittedName>
</protein>
<dbReference type="Proteomes" id="UP000688137">
    <property type="component" value="Unassembled WGS sequence"/>
</dbReference>
<sequence>MKSKSPLILQIQFLKQFLISQAVDLLLFQTSSQVLIKIKQLAYLVNGGYNSTQTNNSLILQAIQEIWKEKKPVQKIIIELELMSPIQLNILE</sequence>
<evidence type="ECO:0000313" key="2">
    <source>
        <dbReference type="Proteomes" id="UP000688137"/>
    </source>
</evidence>
<comment type="caution">
    <text evidence="1">The sequence shown here is derived from an EMBL/GenBank/DDBJ whole genome shotgun (WGS) entry which is preliminary data.</text>
</comment>
<dbReference type="EMBL" id="CAJJDM010000158">
    <property type="protein sequence ID" value="CAD8113007.1"/>
    <property type="molecule type" value="Genomic_DNA"/>
</dbReference>
<reference evidence="1" key="1">
    <citation type="submission" date="2021-01" db="EMBL/GenBank/DDBJ databases">
        <authorList>
            <consortium name="Genoscope - CEA"/>
            <person name="William W."/>
        </authorList>
    </citation>
    <scope>NUCLEOTIDE SEQUENCE</scope>
</reference>
<gene>
    <name evidence="1" type="ORF">PPRIM_AZ9-3.1.T1530117</name>
</gene>
<keyword evidence="2" id="KW-1185">Reference proteome</keyword>
<evidence type="ECO:0000313" key="1">
    <source>
        <dbReference type="EMBL" id="CAD8113007.1"/>
    </source>
</evidence>
<dbReference type="AlphaFoldDB" id="A0A8S1QDL8"/>
<name>A0A8S1QDL8_PARPR</name>
<accession>A0A8S1QDL8</accession>
<organism evidence="1 2">
    <name type="scientific">Paramecium primaurelia</name>
    <dbReference type="NCBI Taxonomy" id="5886"/>
    <lineage>
        <taxon>Eukaryota</taxon>
        <taxon>Sar</taxon>
        <taxon>Alveolata</taxon>
        <taxon>Ciliophora</taxon>
        <taxon>Intramacronucleata</taxon>
        <taxon>Oligohymenophorea</taxon>
        <taxon>Peniculida</taxon>
        <taxon>Parameciidae</taxon>
        <taxon>Paramecium</taxon>
    </lineage>
</organism>